<dbReference type="Pfam" id="PF22939">
    <property type="entry name" value="WHD_GPIID"/>
    <property type="match status" value="1"/>
</dbReference>
<dbReference type="Pfam" id="PF24883">
    <property type="entry name" value="NPHP3_N"/>
    <property type="match status" value="1"/>
</dbReference>
<dbReference type="SUPFAM" id="SSF48403">
    <property type="entry name" value="Ankyrin repeat"/>
    <property type="match status" value="1"/>
</dbReference>
<keyword evidence="1" id="KW-0677">Repeat</keyword>
<dbReference type="SMART" id="SM00248">
    <property type="entry name" value="ANK"/>
    <property type="match status" value="3"/>
</dbReference>
<evidence type="ECO:0000256" key="1">
    <source>
        <dbReference type="ARBA" id="ARBA00022737"/>
    </source>
</evidence>
<organism evidence="4 5">
    <name type="scientific">Armillaria tabescens</name>
    <name type="common">Ringless honey mushroom</name>
    <name type="synonym">Agaricus tabescens</name>
    <dbReference type="NCBI Taxonomy" id="1929756"/>
    <lineage>
        <taxon>Eukaryota</taxon>
        <taxon>Fungi</taxon>
        <taxon>Dikarya</taxon>
        <taxon>Basidiomycota</taxon>
        <taxon>Agaricomycotina</taxon>
        <taxon>Agaricomycetes</taxon>
        <taxon>Agaricomycetidae</taxon>
        <taxon>Agaricales</taxon>
        <taxon>Marasmiineae</taxon>
        <taxon>Physalacriaceae</taxon>
        <taxon>Desarmillaria</taxon>
    </lineage>
</organism>
<dbReference type="Gene3D" id="1.25.40.20">
    <property type="entry name" value="Ankyrin repeat-containing domain"/>
    <property type="match status" value="2"/>
</dbReference>
<accession>A0AA39MS33</accession>
<reference evidence="4" key="1">
    <citation type="submission" date="2023-06" db="EMBL/GenBank/DDBJ databases">
        <authorList>
            <consortium name="Lawrence Berkeley National Laboratory"/>
            <person name="Ahrendt S."/>
            <person name="Sahu N."/>
            <person name="Indic B."/>
            <person name="Wong-Bajracharya J."/>
            <person name="Merenyi Z."/>
            <person name="Ke H.-M."/>
            <person name="Monk M."/>
            <person name="Kocsube S."/>
            <person name="Drula E."/>
            <person name="Lipzen A."/>
            <person name="Balint B."/>
            <person name="Henrissat B."/>
            <person name="Andreopoulos B."/>
            <person name="Martin F.M."/>
            <person name="Harder C.B."/>
            <person name="Rigling D."/>
            <person name="Ford K.L."/>
            <person name="Foster G.D."/>
            <person name="Pangilinan J."/>
            <person name="Papanicolaou A."/>
            <person name="Barry K."/>
            <person name="LaButti K."/>
            <person name="Viragh M."/>
            <person name="Koriabine M."/>
            <person name="Yan M."/>
            <person name="Riley R."/>
            <person name="Champramary S."/>
            <person name="Plett K.L."/>
            <person name="Tsai I.J."/>
            <person name="Slot J."/>
            <person name="Sipos G."/>
            <person name="Plett J."/>
            <person name="Nagy L.G."/>
            <person name="Grigoriev I.V."/>
        </authorList>
    </citation>
    <scope>NUCLEOTIDE SEQUENCE</scope>
    <source>
        <strain evidence="4">CCBAS 213</strain>
    </source>
</reference>
<dbReference type="InterPro" id="IPR027417">
    <property type="entry name" value="P-loop_NTPase"/>
</dbReference>
<dbReference type="InterPro" id="IPR056884">
    <property type="entry name" value="NPHP3-like_N"/>
</dbReference>
<dbReference type="GeneID" id="85351562"/>
<dbReference type="Pfam" id="PF12796">
    <property type="entry name" value="Ank_2"/>
    <property type="match status" value="2"/>
</dbReference>
<evidence type="ECO:0000259" key="2">
    <source>
        <dbReference type="Pfam" id="PF22939"/>
    </source>
</evidence>
<keyword evidence="5" id="KW-1185">Reference proteome</keyword>
<evidence type="ECO:0000313" key="4">
    <source>
        <dbReference type="EMBL" id="KAK0445036.1"/>
    </source>
</evidence>
<gene>
    <name evidence="4" type="ORF">EV420DRAFT_1277206</name>
</gene>
<dbReference type="PANTHER" id="PTHR10039:SF15">
    <property type="entry name" value="NACHT DOMAIN-CONTAINING PROTEIN"/>
    <property type="match status" value="1"/>
</dbReference>
<dbReference type="InterPro" id="IPR002110">
    <property type="entry name" value="Ankyrin_rpt"/>
</dbReference>
<dbReference type="AlphaFoldDB" id="A0AA39MS33"/>
<proteinExistence type="predicted"/>
<comment type="caution">
    <text evidence="4">The sequence shown here is derived from an EMBL/GenBank/DDBJ whole genome shotgun (WGS) entry which is preliminary data.</text>
</comment>
<dbReference type="PANTHER" id="PTHR10039">
    <property type="entry name" value="AMELOGENIN"/>
    <property type="match status" value="1"/>
</dbReference>
<name>A0AA39MS33_ARMTA</name>
<dbReference type="RefSeq" id="XP_060325383.1">
    <property type="nucleotide sequence ID" value="XM_060468014.1"/>
</dbReference>
<dbReference type="InterPro" id="IPR036770">
    <property type="entry name" value="Ankyrin_rpt-contain_sf"/>
</dbReference>
<evidence type="ECO:0008006" key="6">
    <source>
        <dbReference type="Google" id="ProtNLM"/>
    </source>
</evidence>
<evidence type="ECO:0000259" key="3">
    <source>
        <dbReference type="Pfam" id="PF24883"/>
    </source>
</evidence>
<dbReference type="Proteomes" id="UP001175211">
    <property type="component" value="Unassembled WGS sequence"/>
</dbReference>
<dbReference type="InterPro" id="IPR054471">
    <property type="entry name" value="GPIID_WHD"/>
</dbReference>
<evidence type="ECO:0000313" key="5">
    <source>
        <dbReference type="Proteomes" id="UP001175211"/>
    </source>
</evidence>
<protein>
    <recommendedName>
        <fullName evidence="6">NACHT domain-containing protein</fullName>
    </recommendedName>
</protein>
<dbReference type="SUPFAM" id="SSF52540">
    <property type="entry name" value="P-loop containing nucleoside triphosphate hydrolases"/>
    <property type="match status" value="1"/>
</dbReference>
<feature type="domain" description="GPI inositol-deacylase winged helix" evidence="2">
    <location>
        <begin position="298"/>
        <end position="376"/>
    </location>
</feature>
<dbReference type="Gene3D" id="3.40.50.300">
    <property type="entry name" value="P-loop containing nucleotide triphosphate hydrolases"/>
    <property type="match status" value="1"/>
</dbReference>
<dbReference type="EMBL" id="JAUEPS010000051">
    <property type="protein sequence ID" value="KAK0445036.1"/>
    <property type="molecule type" value="Genomic_DNA"/>
</dbReference>
<sequence length="649" mass="73535">MHRYEKAKEVVDWLTPVDHSAIQRDKLEQRVGDTGRWFLESSMFQSWVDGSGKSLTLWCPGGPGTGKTILASIAVNHLRRRFPKENTPVLCAFGDWQNAGARTALSIIRSLLKQLLNAENGLSSSLENRIQYQTLEEFTELLRTHLKRYHHAYIVFDALDEFPGDRKELVSVLKSLGDNVHLMVTSRSNARMERLFQDDEELRIRADDDDIRKLITNKLNHEESLCVFLTDRDDLRQSILTRVMEGANGMFFLADMHMTLLAQTKDRGELIEALNKLPDTIEGTYEHFLERADCKPERKRDFAYRIFSWIAFAERPLTILELQYALAMRSGTTELNLDKIIDFDLISSACIGLVIVDGRGLVRFAHSTTREYFISQKDRLFPGVQEHITRTCLTYMSFDIFRSPNVLPVSKPEISAKYPFLNYALSNWPIHARKCARDSVEEDILAFLPTQAGIALSFGRTPDSEPEVPRTPAWFAAKYGLLNVLEALVERRVDLQHENVLCIAAHAGQLDTVKLLLSRDDVNVNQADKITYLYDYSIDHNIGANRLGLEDRRASPSRPTFCTPLIAAASNGYEEIVRVLLESKDMSSLNLLPPGGPTALSAAVFGNHVGVVKLLLSQPDIDTSIRFLDETPLMLAGRLWRPNIVRMLS</sequence>
<feature type="domain" description="Nephrocystin 3-like N-terminal" evidence="3">
    <location>
        <begin position="33"/>
        <end position="187"/>
    </location>
</feature>